<evidence type="ECO:0000256" key="1">
    <source>
        <dbReference type="ARBA" id="ARBA00006347"/>
    </source>
</evidence>
<dbReference type="GO" id="GO:0003756">
    <property type="term" value="F:protein disulfide isomerase activity"/>
    <property type="evidence" value="ECO:0007669"/>
    <property type="project" value="TreeGrafter"/>
</dbReference>
<dbReference type="Gramene" id="Kaladp0886s0002.1.v1.1">
    <property type="protein sequence ID" value="Kaladp0886s0002.1.v1.1"/>
    <property type="gene ID" value="Kaladp0886s0002.v1.1"/>
</dbReference>
<feature type="region of interest" description="Disordered" evidence="2">
    <location>
        <begin position="57"/>
        <end position="89"/>
    </location>
</feature>
<comment type="similarity">
    <text evidence="1">Belongs to the protein disulfide isomerase family.</text>
</comment>
<dbReference type="Proteomes" id="UP000594263">
    <property type="component" value="Unplaced"/>
</dbReference>
<evidence type="ECO:0000313" key="4">
    <source>
        <dbReference type="Proteomes" id="UP000594263"/>
    </source>
</evidence>
<keyword evidence="4" id="KW-1185">Reference proteome</keyword>
<dbReference type="InterPro" id="IPR036249">
    <property type="entry name" value="Thioredoxin-like_sf"/>
</dbReference>
<organism evidence="3 4">
    <name type="scientific">Kalanchoe fedtschenkoi</name>
    <name type="common">Lavender scallops</name>
    <name type="synonym">South American air plant</name>
    <dbReference type="NCBI Taxonomy" id="63787"/>
    <lineage>
        <taxon>Eukaryota</taxon>
        <taxon>Viridiplantae</taxon>
        <taxon>Streptophyta</taxon>
        <taxon>Embryophyta</taxon>
        <taxon>Tracheophyta</taxon>
        <taxon>Spermatophyta</taxon>
        <taxon>Magnoliopsida</taxon>
        <taxon>eudicotyledons</taxon>
        <taxon>Gunneridae</taxon>
        <taxon>Pentapetalae</taxon>
        <taxon>Saxifragales</taxon>
        <taxon>Crassulaceae</taxon>
        <taxon>Kalanchoe</taxon>
    </lineage>
</organism>
<dbReference type="SUPFAM" id="SSF52833">
    <property type="entry name" value="Thioredoxin-like"/>
    <property type="match status" value="1"/>
</dbReference>
<evidence type="ECO:0000313" key="3">
    <source>
        <dbReference type="EnsemblPlants" id="Kaladp0886s0002.1.v1.1"/>
    </source>
</evidence>
<name>A0A7N0VH95_KALFE</name>
<evidence type="ECO:0008006" key="5">
    <source>
        <dbReference type="Google" id="ProtNLM"/>
    </source>
</evidence>
<dbReference type="OMA" id="FFKKHAS"/>
<dbReference type="GO" id="GO:0005783">
    <property type="term" value="C:endoplasmic reticulum"/>
    <property type="evidence" value="ECO:0007669"/>
    <property type="project" value="TreeGrafter"/>
</dbReference>
<dbReference type="GO" id="GO:0034976">
    <property type="term" value="P:response to endoplasmic reticulum stress"/>
    <property type="evidence" value="ECO:0007669"/>
    <property type="project" value="TreeGrafter"/>
</dbReference>
<dbReference type="PANTHER" id="PTHR18929:SF246">
    <property type="entry name" value="PROTEIN DISULFIDE ISOMERASE-LIKE 1-4"/>
    <property type="match status" value="1"/>
</dbReference>
<feature type="compositionally biased region" description="Polar residues" evidence="2">
    <location>
        <begin position="59"/>
        <end position="83"/>
    </location>
</feature>
<reference evidence="3" key="1">
    <citation type="submission" date="2021-01" db="UniProtKB">
        <authorList>
            <consortium name="EnsemblPlants"/>
        </authorList>
    </citation>
    <scope>IDENTIFICATION</scope>
</reference>
<protein>
    <recommendedName>
        <fullName evidence="5">Protein disulfide isomerase</fullName>
    </recommendedName>
</protein>
<dbReference type="GO" id="GO:0006457">
    <property type="term" value="P:protein folding"/>
    <property type="evidence" value="ECO:0007669"/>
    <property type="project" value="TreeGrafter"/>
</dbReference>
<proteinExistence type="inferred from homology"/>
<accession>A0A7N0VH95</accession>
<dbReference type="PANTHER" id="PTHR18929">
    <property type="entry name" value="PROTEIN DISULFIDE ISOMERASE"/>
    <property type="match status" value="1"/>
</dbReference>
<dbReference type="EnsemblPlants" id="Kaladp0886s0002.1.v1.1">
    <property type="protein sequence ID" value="Kaladp0886s0002.1.v1.1"/>
    <property type="gene ID" value="Kaladp0886s0002.v1.1"/>
</dbReference>
<dbReference type="Gene3D" id="3.40.30.10">
    <property type="entry name" value="Glutaredoxin"/>
    <property type="match status" value="1"/>
</dbReference>
<sequence>MDGTTNEHPRAKSDGFPTILFFPAGNKSFDPITFEGKRTVVEFYKFLKKNAAIPFKLQRPTSPKNVEQTTTGDATNEQKSSSSELKDEL</sequence>
<evidence type="ECO:0000256" key="2">
    <source>
        <dbReference type="SAM" id="MobiDB-lite"/>
    </source>
</evidence>
<dbReference type="AlphaFoldDB" id="A0A7N0VH95"/>